<reference evidence="1 2" key="1">
    <citation type="journal article" date="2024" name="BMC Genomics">
        <title>Genome assembly of redclaw crayfish (Cherax quadricarinatus) provides insights into its immune adaptation and hypoxia tolerance.</title>
        <authorList>
            <person name="Liu Z."/>
            <person name="Zheng J."/>
            <person name="Li H."/>
            <person name="Fang K."/>
            <person name="Wang S."/>
            <person name="He J."/>
            <person name="Zhou D."/>
            <person name="Weng S."/>
            <person name="Chi M."/>
            <person name="Gu Z."/>
            <person name="He J."/>
            <person name="Li F."/>
            <person name="Wang M."/>
        </authorList>
    </citation>
    <scope>NUCLEOTIDE SEQUENCE [LARGE SCALE GENOMIC DNA]</scope>
    <source>
        <strain evidence="1">ZL_2023a</strain>
    </source>
</reference>
<dbReference type="CDD" id="cd18186">
    <property type="entry name" value="BTB_POZ_ZBTB_KLHL-like"/>
    <property type="match status" value="1"/>
</dbReference>
<accession>A0AAW0YJ11</accession>
<comment type="caution">
    <text evidence="1">The sequence shown here is derived from an EMBL/GenBank/DDBJ whole genome shotgun (WGS) entry which is preliminary data.</text>
</comment>
<dbReference type="InterPro" id="IPR011333">
    <property type="entry name" value="SKP1/BTB/POZ_sf"/>
</dbReference>
<evidence type="ECO:0000313" key="1">
    <source>
        <dbReference type="EMBL" id="KAK8751461.1"/>
    </source>
</evidence>
<dbReference type="EMBL" id="JARKIK010000005">
    <property type="protein sequence ID" value="KAK8751461.1"/>
    <property type="molecule type" value="Genomic_DNA"/>
</dbReference>
<feature type="non-terminal residue" evidence="1">
    <location>
        <position position="219"/>
    </location>
</feature>
<name>A0AAW0YJ11_CHEQU</name>
<keyword evidence="2" id="KW-1185">Reference proteome</keyword>
<dbReference type="AlphaFoldDB" id="A0AAW0YJ11"/>
<protein>
    <recommendedName>
        <fullName evidence="3">BTB domain-containing protein</fullName>
    </recommendedName>
</protein>
<dbReference type="SUPFAM" id="SSF54695">
    <property type="entry name" value="POZ domain"/>
    <property type="match status" value="1"/>
</dbReference>
<dbReference type="Proteomes" id="UP001445076">
    <property type="component" value="Unassembled WGS sequence"/>
</dbReference>
<organism evidence="1 2">
    <name type="scientific">Cherax quadricarinatus</name>
    <name type="common">Australian red claw crayfish</name>
    <dbReference type="NCBI Taxonomy" id="27406"/>
    <lineage>
        <taxon>Eukaryota</taxon>
        <taxon>Metazoa</taxon>
        <taxon>Ecdysozoa</taxon>
        <taxon>Arthropoda</taxon>
        <taxon>Crustacea</taxon>
        <taxon>Multicrustacea</taxon>
        <taxon>Malacostraca</taxon>
        <taxon>Eumalacostraca</taxon>
        <taxon>Eucarida</taxon>
        <taxon>Decapoda</taxon>
        <taxon>Pleocyemata</taxon>
        <taxon>Astacidea</taxon>
        <taxon>Parastacoidea</taxon>
        <taxon>Parastacidae</taxon>
        <taxon>Cherax</taxon>
    </lineage>
</organism>
<evidence type="ECO:0008006" key="3">
    <source>
        <dbReference type="Google" id="ProtNLM"/>
    </source>
</evidence>
<gene>
    <name evidence="1" type="ORF">OTU49_008612</name>
</gene>
<dbReference type="Gene3D" id="3.30.710.10">
    <property type="entry name" value="Potassium Channel Kv1.1, Chain A"/>
    <property type="match status" value="1"/>
</dbReference>
<evidence type="ECO:0000313" key="2">
    <source>
        <dbReference type="Proteomes" id="UP001445076"/>
    </source>
</evidence>
<proteinExistence type="predicted"/>
<sequence length="219" mass="24515">MAGFRDRNSRVVGTWKIIECVSLSGSSEATGIEGTEFVLSEAGDVTWTVTDGCDALPLFSCQMYEVYTYQNLQCYGNRTLLRFAAYNGHIIEFRLDQPVMSRDLMLLTYDGWFMLQCEKLTTPEIVPDLPYSLLPALADGYFSDVTIIAKSGRKFDVHSIVLESSMPSMNWTTLCGMDDTALETILHYLYSCCLPSTLTVATAHKSIAATQHLECFEDF</sequence>